<protein>
    <recommendedName>
        <fullName evidence="1">Alkyl hydroperoxide reductase subunit C/ Thiol specific antioxidant domain-containing protein</fullName>
    </recommendedName>
</protein>
<dbReference type="InterPro" id="IPR000866">
    <property type="entry name" value="AhpC/TSA"/>
</dbReference>
<dbReference type="Gene3D" id="3.40.30.10">
    <property type="entry name" value="Glutaredoxin"/>
    <property type="match status" value="1"/>
</dbReference>
<evidence type="ECO:0000313" key="2">
    <source>
        <dbReference type="EMBL" id="KKL49431.1"/>
    </source>
</evidence>
<dbReference type="CDD" id="cd02966">
    <property type="entry name" value="TlpA_like_family"/>
    <property type="match status" value="1"/>
</dbReference>
<dbReference type="InterPro" id="IPR050553">
    <property type="entry name" value="Thioredoxin_ResA/DsbE_sf"/>
</dbReference>
<dbReference type="SUPFAM" id="SSF52833">
    <property type="entry name" value="Thioredoxin-like"/>
    <property type="match status" value="1"/>
</dbReference>
<evidence type="ECO:0000259" key="1">
    <source>
        <dbReference type="Pfam" id="PF00578"/>
    </source>
</evidence>
<comment type="caution">
    <text evidence="2">The sequence shown here is derived from an EMBL/GenBank/DDBJ whole genome shotgun (WGS) entry which is preliminary data.</text>
</comment>
<dbReference type="Pfam" id="PF00578">
    <property type="entry name" value="AhpC-TSA"/>
    <property type="match status" value="1"/>
</dbReference>
<proteinExistence type="predicted"/>
<dbReference type="EMBL" id="LAZR01032960">
    <property type="protein sequence ID" value="KKL49431.1"/>
    <property type="molecule type" value="Genomic_DNA"/>
</dbReference>
<name>A0A0F9D6Y9_9ZZZZ</name>
<dbReference type="GO" id="GO:0016209">
    <property type="term" value="F:antioxidant activity"/>
    <property type="evidence" value="ECO:0007669"/>
    <property type="project" value="InterPro"/>
</dbReference>
<dbReference type="InterPro" id="IPR036249">
    <property type="entry name" value="Thioredoxin-like_sf"/>
</dbReference>
<dbReference type="GO" id="GO:0016491">
    <property type="term" value="F:oxidoreductase activity"/>
    <property type="evidence" value="ECO:0007669"/>
    <property type="project" value="InterPro"/>
</dbReference>
<organism evidence="2">
    <name type="scientific">marine sediment metagenome</name>
    <dbReference type="NCBI Taxonomy" id="412755"/>
    <lineage>
        <taxon>unclassified sequences</taxon>
        <taxon>metagenomes</taxon>
        <taxon>ecological metagenomes</taxon>
    </lineage>
</organism>
<accession>A0A0F9D6Y9</accession>
<feature type="domain" description="Alkyl hydroperoxide reductase subunit C/ Thiol specific antioxidant" evidence="1">
    <location>
        <begin position="1"/>
        <end position="73"/>
    </location>
</feature>
<sequence length="102" mass="11839">MPSLEKLKQDFSGKPFKIVNIDVQEKREDVRDFMKKNGYTFTVVLDEDAYVSYRYRVRSHPMKFLIDPSGKIVGWASGYRQWDTEAMRMLIKKVSGGEEAPG</sequence>
<gene>
    <name evidence="2" type="ORF">LCGC14_2315550</name>
</gene>
<dbReference type="PANTHER" id="PTHR42852:SF17">
    <property type="entry name" value="THIOREDOXIN-LIKE PROTEIN HI_1115"/>
    <property type="match status" value="1"/>
</dbReference>
<dbReference type="AlphaFoldDB" id="A0A0F9D6Y9"/>
<dbReference type="PANTHER" id="PTHR42852">
    <property type="entry name" value="THIOL:DISULFIDE INTERCHANGE PROTEIN DSBE"/>
    <property type="match status" value="1"/>
</dbReference>
<reference evidence="2" key="1">
    <citation type="journal article" date="2015" name="Nature">
        <title>Complex archaea that bridge the gap between prokaryotes and eukaryotes.</title>
        <authorList>
            <person name="Spang A."/>
            <person name="Saw J.H."/>
            <person name="Jorgensen S.L."/>
            <person name="Zaremba-Niedzwiedzka K."/>
            <person name="Martijn J."/>
            <person name="Lind A.E."/>
            <person name="van Eijk R."/>
            <person name="Schleper C."/>
            <person name="Guy L."/>
            <person name="Ettema T.J."/>
        </authorList>
    </citation>
    <scope>NUCLEOTIDE SEQUENCE</scope>
</reference>